<dbReference type="STRING" id="1386089.N865_08915"/>
<gene>
    <name evidence="4" type="ORF">N865_08915</name>
</gene>
<dbReference type="eggNOG" id="COG0456">
    <property type="taxonomic scope" value="Bacteria"/>
</dbReference>
<protein>
    <submittedName>
        <fullName evidence="4">Acetyltransferase</fullName>
    </submittedName>
</protein>
<dbReference type="EMBL" id="AWSA01000001">
    <property type="protein sequence ID" value="EWT03562.1"/>
    <property type="molecule type" value="Genomic_DNA"/>
</dbReference>
<dbReference type="GO" id="GO:0016747">
    <property type="term" value="F:acyltransferase activity, transferring groups other than amino-acyl groups"/>
    <property type="evidence" value="ECO:0007669"/>
    <property type="project" value="InterPro"/>
</dbReference>
<accession>W9GEC4</accession>
<dbReference type="Pfam" id="PF00583">
    <property type="entry name" value="Acetyltransf_1"/>
    <property type="match status" value="1"/>
</dbReference>
<name>W9GEC4_9MICO</name>
<dbReference type="PROSITE" id="PS51186">
    <property type="entry name" value="GNAT"/>
    <property type="match status" value="1"/>
</dbReference>
<dbReference type="AlphaFoldDB" id="W9GEC4"/>
<organism evidence="4 5">
    <name type="scientific">Intrasporangium oryzae NRRL B-24470</name>
    <dbReference type="NCBI Taxonomy" id="1386089"/>
    <lineage>
        <taxon>Bacteria</taxon>
        <taxon>Bacillati</taxon>
        <taxon>Actinomycetota</taxon>
        <taxon>Actinomycetes</taxon>
        <taxon>Micrococcales</taxon>
        <taxon>Intrasporangiaceae</taxon>
        <taxon>Intrasporangium</taxon>
    </lineage>
</organism>
<dbReference type="InterPro" id="IPR000182">
    <property type="entry name" value="GNAT_dom"/>
</dbReference>
<dbReference type="Proteomes" id="UP000019489">
    <property type="component" value="Unassembled WGS sequence"/>
</dbReference>
<evidence type="ECO:0000256" key="1">
    <source>
        <dbReference type="ARBA" id="ARBA00022679"/>
    </source>
</evidence>
<evidence type="ECO:0000313" key="4">
    <source>
        <dbReference type="EMBL" id="EWT03562.1"/>
    </source>
</evidence>
<evidence type="ECO:0000259" key="3">
    <source>
        <dbReference type="PROSITE" id="PS51186"/>
    </source>
</evidence>
<evidence type="ECO:0000313" key="5">
    <source>
        <dbReference type="Proteomes" id="UP000019489"/>
    </source>
</evidence>
<dbReference type="SUPFAM" id="SSF55729">
    <property type="entry name" value="Acyl-CoA N-acyltransferases (Nat)"/>
    <property type="match status" value="1"/>
</dbReference>
<sequence>MSHDLRIEAVDDATLADWQHVHNVIIPTAPLSLDEVRERVTRNRLVVAYAGDVLVGNATVRPPADDTATATVIVRVLPEHRGRGLGTALLERELAAAREMGARELETVVLASNTDGLRFARAHGFVDEIDRYLPEGDVHPFITLRLV</sequence>
<reference evidence="4 5" key="1">
    <citation type="submission" date="2013-08" db="EMBL/GenBank/DDBJ databases">
        <title>Intrasporangium oryzae NRRL B-24470.</title>
        <authorList>
            <person name="Liu H."/>
            <person name="Wang G."/>
        </authorList>
    </citation>
    <scope>NUCLEOTIDE SEQUENCE [LARGE SCALE GENOMIC DNA]</scope>
    <source>
        <strain evidence="4 5">NRRL B-24470</strain>
    </source>
</reference>
<dbReference type="Gene3D" id="3.40.630.30">
    <property type="match status" value="1"/>
</dbReference>
<comment type="caution">
    <text evidence="4">The sequence shown here is derived from an EMBL/GenBank/DDBJ whole genome shotgun (WGS) entry which is preliminary data.</text>
</comment>
<dbReference type="InterPro" id="IPR050832">
    <property type="entry name" value="Bact_Acetyltransf"/>
</dbReference>
<keyword evidence="2" id="KW-0012">Acyltransferase</keyword>
<evidence type="ECO:0000256" key="2">
    <source>
        <dbReference type="ARBA" id="ARBA00023315"/>
    </source>
</evidence>
<dbReference type="PANTHER" id="PTHR43877">
    <property type="entry name" value="AMINOALKYLPHOSPHONATE N-ACETYLTRANSFERASE-RELATED-RELATED"/>
    <property type="match status" value="1"/>
</dbReference>
<keyword evidence="1 4" id="KW-0808">Transferase</keyword>
<dbReference type="OrthoDB" id="3376052at2"/>
<feature type="domain" description="N-acetyltransferase" evidence="3">
    <location>
        <begin position="8"/>
        <end position="145"/>
    </location>
</feature>
<proteinExistence type="predicted"/>
<keyword evidence="5" id="KW-1185">Reference proteome</keyword>
<dbReference type="CDD" id="cd04301">
    <property type="entry name" value="NAT_SF"/>
    <property type="match status" value="1"/>
</dbReference>
<dbReference type="InterPro" id="IPR016181">
    <property type="entry name" value="Acyl_CoA_acyltransferase"/>
</dbReference>
<dbReference type="RefSeq" id="WP_034800270.1">
    <property type="nucleotide sequence ID" value="NZ_AWSA01000001.1"/>
</dbReference>